<keyword evidence="7" id="KW-0539">Nucleus</keyword>
<organism evidence="10 11">
    <name type="scientific">Pristionchus mayeri</name>
    <dbReference type="NCBI Taxonomy" id="1317129"/>
    <lineage>
        <taxon>Eukaryota</taxon>
        <taxon>Metazoa</taxon>
        <taxon>Ecdysozoa</taxon>
        <taxon>Nematoda</taxon>
        <taxon>Chromadorea</taxon>
        <taxon>Rhabditida</taxon>
        <taxon>Rhabditina</taxon>
        <taxon>Diplogasteromorpha</taxon>
        <taxon>Diplogasteroidea</taxon>
        <taxon>Neodiplogasteridae</taxon>
        <taxon>Pristionchus</taxon>
    </lineage>
</organism>
<dbReference type="Gene3D" id="1.10.10.10">
    <property type="entry name" value="Winged helix-like DNA-binding domain superfamily/Winged helix DNA-binding domain"/>
    <property type="match status" value="1"/>
</dbReference>
<dbReference type="Proteomes" id="UP001328107">
    <property type="component" value="Unassembled WGS sequence"/>
</dbReference>
<evidence type="ECO:0000259" key="9">
    <source>
        <dbReference type="PROSITE" id="PS51057"/>
    </source>
</evidence>
<dbReference type="PANTHER" id="PTHR45636">
    <property type="entry name" value="PAIRED BOX PROTEIN PAX-6-RELATED-RELATED"/>
    <property type="match status" value="1"/>
</dbReference>
<name>A0AAN5HZ72_9BILA</name>
<dbReference type="Pfam" id="PF00292">
    <property type="entry name" value="PAX"/>
    <property type="match status" value="1"/>
</dbReference>
<evidence type="ECO:0000256" key="7">
    <source>
        <dbReference type="ARBA" id="ARBA00023242"/>
    </source>
</evidence>
<dbReference type="PRINTS" id="PR00027">
    <property type="entry name" value="PAIREDBOX"/>
</dbReference>
<dbReference type="AlphaFoldDB" id="A0AAN5HZ72"/>
<gene>
    <name evidence="10" type="ORF">PMAYCL1PPCAC_16349</name>
</gene>
<evidence type="ECO:0000313" key="10">
    <source>
        <dbReference type="EMBL" id="GMR46154.1"/>
    </source>
</evidence>
<keyword evidence="6" id="KW-0804">Transcription</keyword>
<sequence>SISPRCFLAESIQCIDRIDQMPTEELESKFHAWLNLDSPSGSDSRKCSFSVTSPGDMRELADQKPNGLLLDDDIADAETDLRRAKKKGTNLYGRPYCPGRPLSMKERLQIIEYHSSGMKVNAISKSLCISHGCVSKIITRYRLTGVLTPVSSPEHRKQRRRKSEGPMMAPASAGPSVLSPHTPPAAGAASVPQLSTVPQPLALHPLQLPAATAAAVAAASPPMPHLHFHHHHTSNLGDISASAPAALAPSMMYTDPSGSTYSFLQPVATAQLHHSLPHDYAPYYLYPTQ</sequence>
<evidence type="ECO:0000256" key="4">
    <source>
        <dbReference type="ARBA" id="ARBA00023015"/>
    </source>
</evidence>
<reference evidence="11" key="1">
    <citation type="submission" date="2022-10" db="EMBL/GenBank/DDBJ databases">
        <title>Genome assembly of Pristionchus species.</title>
        <authorList>
            <person name="Yoshida K."/>
            <person name="Sommer R.J."/>
        </authorList>
    </citation>
    <scope>NUCLEOTIDE SEQUENCE [LARGE SCALE GENOMIC DNA]</scope>
    <source>
        <strain evidence="11">RS5460</strain>
    </source>
</reference>
<evidence type="ECO:0000313" key="11">
    <source>
        <dbReference type="Proteomes" id="UP001328107"/>
    </source>
</evidence>
<accession>A0AAN5HZ72</accession>
<proteinExistence type="predicted"/>
<dbReference type="InterPro" id="IPR043565">
    <property type="entry name" value="PAX_fam"/>
</dbReference>
<dbReference type="GO" id="GO:0000978">
    <property type="term" value="F:RNA polymerase II cis-regulatory region sequence-specific DNA binding"/>
    <property type="evidence" value="ECO:0007669"/>
    <property type="project" value="TreeGrafter"/>
</dbReference>
<dbReference type="EMBL" id="BTRK01000004">
    <property type="protein sequence ID" value="GMR46154.1"/>
    <property type="molecule type" value="Genomic_DNA"/>
</dbReference>
<dbReference type="PROSITE" id="PS51057">
    <property type="entry name" value="PAIRED_2"/>
    <property type="match status" value="1"/>
</dbReference>
<feature type="region of interest" description="Disordered" evidence="8">
    <location>
        <begin position="149"/>
        <end position="192"/>
    </location>
</feature>
<dbReference type="PANTHER" id="PTHR45636:SF27">
    <property type="entry name" value="PAIRED DOMAIN-CONTAINING PROTEIN"/>
    <property type="match status" value="1"/>
</dbReference>
<evidence type="ECO:0000256" key="6">
    <source>
        <dbReference type="ARBA" id="ARBA00023163"/>
    </source>
</evidence>
<dbReference type="SMART" id="SM00351">
    <property type="entry name" value="PAX"/>
    <property type="match status" value="1"/>
</dbReference>
<comment type="subcellular location">
    <subcellularLocation>
        <location evidence="1">Nucleus</location>
    </subcellularLocation>
</comment>
<evidence type="ECO:0000256" key="5">
    <source>
        <dbReference type="ARBA" id="ARBA00023125"/>
    </source>
</evidence>
<feature type="non-terminal residue" evidence="10">
    <location>
        <position position="1"/>
    </location>
</feature>
<evidence type="ECO:0000256" key="1">
    <source>
        <dbReference type="ARBA" id="ARBA00004123"/>
    </source>
</evidence>
<dbReference type="GO" id="GO:0000981">
    <property type="term" value="F:DNA-binding transcription factor activity, RNA polymerase II-specific"/>
    <property type="evidence" value="ECO:0007669"/>
    <property type="project" value="TreeGrafter"/>
</dbReference>
<keyword evidence="4" id="KW-0805">Transcription regulation</keyword>
<comment type="caution">
    <text evidence="10">The sequence shown here is derived from an EMBL/GenBank/DDBJ whole genome shotgun (WGS) entry which is preliminary data.</text>
</comment>
<dbReference type="SUPFAM" id="SSF46689">
    <property type="entry name" value="Homeodomain-like"/>
    <property type="match status" value="1"/>
</dbReference>
<evidence type="ECO:0000256" key="3">
    <source>
        <dbReference type="ARBA" id="ARBA00022724"/>
    </source>
</evidence>
<dbReference type="GO" id="GO:0005634">
    <property type="term" value="C:nucleus"/>
    <property type="evidence" value="ECO:0007669"/>
    <property type="project" value="UniProtKB-SubCell"/>
</dbReference>
<keyword evidence="3" id="KW-0563">Paired box</keyword>
<evidence type="ECO:0000256" key="8">
    <source>
        <dbReference type="SAM" id="MobiDB-lite"/>
    </source>
</evidence>
<dbReference type="InterPro" id="IPR036388">
    <property type="entry name" value="WH-like_DNA-bd_sf"/>
</dbReference>
<feature type="domain" description="Paired" evidence="9">
    <location>
        <begin position="85"/>
        <end position="204"/>
    </location>
</feature>
<keyword evidence="2" id="KW-0217">Developmental protein</keyword>
<keyword evidence="5" id="KW-0238">DNA-binding</keyword>
<evidence type="ECO:0000256" key="2">
    <source>
        <dbReference type="ARBA" id="ARBA00022473"/>
    </source>
</evidence>
<dbReference type="InterPro" id="IPR001523">
    <property type="entry name" value="Paired_dom"/>
</dbReference>
<keyword evidence="11" id="KW-1185">Reference proteome</keyword>
<dbReference type="InterPro" id="IPR009057">
    <property type="entry name" value="Homeodomain-like_sf"/>
</dbReference>
<protein>
    <recommendedName>
        <fullName evidence="9">Paired domain-containing protein</fullName>
    </recommendedName>
</protein>